<dbReference type="AlphaFoldDB" id="A0A8J3EZJ4"/>
<proteinExistence type="predicted"/>
<protein>
    <submittedName>
        <fullName evidence="1">Uncharacterized protein</fullName>
    </submittedName>
</protein>
<reference evidence="2" key="1">
    <citation type="journal article" date="2019" name="Int. J. Syst. Evol. Microbiol.">
        <title>The Global Catalogue of Microorganisms (GCM) 10K type strain sequencing project: providing services to taxonomists for standard genome sequencing and annotation.</title>
        <authorList>
            <consortium name="The Broad Institute Genomics Platform"/>
            <consortium name="The Broad Institute Genome Sequencing Center for Infectious Disease"/>
            <person name="Wu L."/>
            <person name="Ma J."/>
        </authorList>
    </citation>
    <scope>NUCLEOTIDE SEQUENCE [LARGE SCALE GENOMIC DNA]</scope>
    <source>
        <strain evidence="2">CGMCC 1.14993</strain>
    </source>
</reference>
<comment type="caution">
    <text evidence="1">The sequence shown here is derived from an EMBL/GenBank/DDBJ whole genome shotgun (WGS) entry which is preliminary data.</text>
</comment>
<dbReference type="EMBL" id="BMHB01000001">
    <property type="protein sequence ID" value="GGI10141.1"/>
    <property type="molecule type" value="Genomic_DNA"/>
</dbReference>
<keyword evidence="2" id="KW-1185">Reference proteome</keyword>
<name>A0A8J3EZJ4_9BACI</name>
<organism evidence="1 2">
    <name type="scientific">Gottfriedia solisilvae</name>
    <dbReference type="NCBI Taxonomy" id="1516104"/>
    <lineage>
        <taxon>Bacteria</taxon>
        <taxon>Bacillati</taxon>
        <taxon>Bacillota</taxon>
        <taxon>Bacilli</taxon>
        <taxon>Bacillales</taxon>
        <taxon>Bacillaceae</taxon>
        <taxon>Gottfriedia</taxon>
    </lineage>
</organism>
<dbReference type="RefSeq" id="WP_235821560.1">
    <property type="nucleotide sequence ID" value="NZ_BMHB01000001.1"/>
</dbReference>
<dbReference type="Proteomes" id="UP000626244">
    <property type="component" value="Unassembled WGS sequence"/>
</dbReference>
<evidence type="ECO:0000313" key="2">
    <source>
        <dbReference type="Proteomes" id="UP000626244"/>
    </source>
</evidence>
<accession>A0A8J3EZJ4</accession>
<evidence type="ECO:0000313" key="1">
    <source>
        <dbReference type="EMBL" id="GGI10141.1"/>
    </source>
</evidence>
<gene>
    <name evidence="1" type="ORF">GCM10007380_01300</name>
</gene>
<sequence>MGTKILSTGVLRRHSDTSFLTVEAMNADPDSFRSVTVQMYDWSTGSPVILPMVDPSTILIPPSQYRTFRSLALPATVYAYEVRIFHPKDKDVVVSTFGLSALEFDPQMGNNAVQHDLARLSLK</sequence>